<gene>
    <name evidence="2" type="ORF">BGZ99_001949</name>
</gene>
<proteinExistence type="predicted"/>
<feature type="compositionally biased region" description="Acidic residues" evidence="1">
    <location>
        <begin position="72"/>
        <end position="82"/>
    </location>
</feature>
<comment type="caution">
    <text evidence="2">The sequence shown here is derived from an EMBL/GenBank/DDBJ whole genome shotgun (WGS) entry which is preliminary data.</text>
</comment>
<accession>A0A9P6UXS8</accession>
<feature type="region of interest" description="Disordered" evidence="1">
    <location>
        <begin position="34"/>
        <end position="89"/>
    </location>
</feature>
<dbReference type="EMBL" id="JAAAIP010000153">
    <property type="protein sequence ID" value="KAG0324335.1"/>
    <property type="molecule type" value="Genomic_DNA"/>
</dbReference>
<protein>
    <submittedName>
        <fullName evidence="2">Uncharacterized protein</fullName>
    </submittedName>
</protein>
<feature type="compositionally biased region" description="Polar residues" evidence="1">
    <location>
        <begin position="54"/>
        <end position="67"/>
    </location>
</feature>
<sequence length="148" mass="15784">MVVAALHNSVPGPFQMELISDWLITLSQANQVARKRPASPTSPTASVSSASSSQEYLSLSAQTNNQGSSNSDDSEDENEADDYSSLPSFAGGYATPASMLSMPRMPARVSLASKSRRASDLVRDNSLDLAMDRRASAAAAAKPRGWFW</sequence>
<dbReference type="Proteomes" id="UP000738325">
    <property type="component" value="Unassembled WGS sequence"/>
</dbReference>
<reference evidence="2" key="1">
    <citation type="journal article" date="2020" name="Fungal Divers.">
        <title>Resolving the Mortierellaceae phylogeny through synthesis of multi-gene phylogenetics and phylogenomics.</title>
        <authorList>
            <person name="Vandepol N."/>
            <person name="Liber J."/>
            <person name="Desiro A."/>
            <person name="Na H."/>
            <person name="Kennedy M."/>
            <person name="Barry K."/>
            <person name="Grigoriev I.V."/>
            <person name="Miller A.N."/>
            <person name="O'Donnell K."/>
            <person name="Stajich J.E."/>
            <person name="Bonito G."/>
        </authorList>
    </citation>
    <scope>NUCLEOTIDE SEQUENCE</scope>
    <source>
        <strain evidence="2">REB-010B</strain>
    </source>
</reference>
<name>A0A9P6UXS8_9FUNG</name>
<keyword evidence="3" id="KW-1185">Reference proteome</keyword>
<feature type="compositionally biased region" description="Low complexity" evidence="1">
    <location>
        <begin position="38"/>
        <end position="53"/>
    </location>
</feature>
<evidence type="ECO:0000313" key="2">
    <source>
        <dbReference type="EMBL" id="KAG0324335.1"/>
    </source>
</evidence>
<evidence type="ECO:0000256" key="1">
    <source>
        <dbReference type="SAM" id="MobiDB-lite"/>
    </source>
</evidence>
<evidence type="ECO:0000313" key="3">
    <source>
        <dbReference type="Proteomes" id="UP000738325"/>
    </source>
</evidence>
<dbReference type="AlphaFoldDB" id="A0A9P6UXS8"/>
<organism evidence="2 3">
    <name type="scientific">Dissophora globulifera</name>
    <dbReference type="NCBI Taxonomy" id="979702"/>
    <lineage>
        <taxon>Eukaryota</taxon>
        <taxon>Fungi</taxon>
        <taxon>Fungi incertae sedis</taxon>
        <taxon>Mucoromycota</taxon>
        <taxon>Mortierellomycotina</taxon>
        <taxon>Mortierellomycetes</taxon>
        <taxon>Mortierellales</taxon>
        <taxon>Mortierellaceae</taxon>
        <taxon>Dissophora</taxon>
    </lineage>
</organism>